<proteinExistence type="predicted"/>
<dbReference type="GeneID" id="7195915"/>
<gene>
    <name evidence="2" type="ORF">PHATRDRAFT_49428</name>
</gene>
<evidence type="ECO:0000256" key="1">
    <source>
        <dbReference type="SAM" id="SignalP"/>
    </source>
</evidence>
<evidence type="ECO:0000313" key="3">
    <source>
        <dbReference type="Proteomes" id="UP000000759"/>
    </source>
</evidence>
<reference evidence="3" key="2">
    <citation type="submission" date="2008-08" db="EMBL/GenBank/DDBJ databases">
        <authorList>
            <consortium name="Diatom Consortium"/>
            <person name="Grigoriev I."/>
            <person name="Grimwood J."/>
            <person name="Kuo A."/>
            <person name="Otillar R.P."/>
            <person name="Salamov A."/>
            <person name="Detter J.C."/>
            <person name="Lindquist E."/>
            <person name="Shapiro H."/>
            <person name="Lucas S."/>
            <person name="Glavina del Rio T."/>
            <person name="Pitluck S."/>
            <person name="Rokhsar D."/>
            <person name="Bowler C."/>
        </authorList>
    </citation>
    <scope>GENOME REANNOTATION</scope>
    <source>
        <strain evidence="3">CCAP 1055/1</strain>
    </source>
</reference>
<protein>
    <submittedName>
        <fullName evidence="2">Uncharacterized protein</fullName>
    </submittedName>
</protein>
<dbReference type="KEGG" id="pti:PHATRDRAFT_49428"/>
<dbReference type="HOGENOM" id="CLU_077635_0_0_1"/>
<keyword evidence="1" id="KW-0732">Signal</keyword>
<organism evidence="2 3">
    <name type="scientific">Phaeodactylum tricornutum (strain CCAP 1055/1)</name>
    <dbReference type="NCBI Taxonomy" id="556484"/>
    <lineage>
        <taxon>Eukaryota</taxon>
        <taxon>Sar</taxon>
        <taxon>Stramenopiles</taxon>
        <taxon>Ochrophyta</taxon>
        <taxon>Bacillariophyta</taxon>
        <taxon>Bacillariophyceae</taxon>
        <taxon>Bacillariophycidae</taxon>
        <taxon>Naviculales</taxon>
        <taxon>Phaeodactylaceae</taxon>
        <taxon>Phaeodactylum</taxon>
    </lineage>
</organism>
<feature type="chain" id="PRO_5002856020" evidence="1">
    <location>
        <begin position="21"/>
        <end position="291"/>
    </location>
</feature>
<dbReference type="PaxDb" id="2850-Phatr49428"/>
<accession>B7GAJ8</accession>
<dbReference type="InParanoid" id="B7GAJ8"/>
<dbReference type="EMBL" id="CM000624">
    <property type="protein sequence ID" value="EEC44266.1"/>
    <property type="molecule type" value="Genomic_DNA"/>
</dbReference>
<keyword evidence="3" id="KW-1185">Reference proteome</keyword>
<feature type="signal peptide" evidence="1">
    <location>
        <begin position="1"/>
        <end position="20"/>
    </location>
</feature>
<sequence length="291" mass="31570">MSFLQLFIIALVIHSHNAMGSSFQPYILAEKNSNLDEKSVQDQLKHAGFEVLGTTYPAKGYTTVTFSHPDLKKEAAKAVVPLGAVLRASLVQTKAGTEVSYCSPHWWAYATRLAGSSSDKLARKLADTFGNESSFGCAKGRTESKLRNFNYAMGMPRVSDVDVLSTFDSQLEAILALNQNIKSSPHMDIVYSLDIDKKTRLIGVHLKDGKGSDETVIGVADALSNPKQGGLYGPYEIYIQNGKVMAPRGRFRIAVAFPDLSMSTFMKIVAAPGAILDAFKSVADKKAIAVK</sequence>
<name>B7GAJ8_PHATC</name>
<reference evidence="2 3" key="1">
    <citation type="journal article" date="2008" name="Nature">
        <title>The Phaeodactylum genome reveals the evolutionary history of diatom genomes.</title>
        <authorList>
            <person name="Bowler C."/>
            <person name="Allen A.E."/>
            <person name="Badger J.H."/>
            <person name="Grimwood J."/>
            <person name="Jabbari K."/>
            <person name="Kuo A."/>
            <person name="Maheswari U."/>
            <person name="Martens C."/>
            <person name="Maumus F."/>
            <person name="Otillar R.P."/>
            <person name="Rayko E."/>
            <person name="Salamov A."/>
            <person name="Vandepoele K."/>
            <person name="Beszteri B."/>
            <person name="Gruber A."/>
            <person name="Heijde M."/>
            <person name="Katinka M."/>
            <person name="Mock T."/>
            <person name="Valentin K."/>
            <person name="Verret F."/>
            <person name="Berges J.A."/>
            <person name="Brownlee C."/>
            <person name="Cadoret J.P."/>
            <person name="Chiovitti A."/>
            <person name="Choi C.J."/>
            <person name="Coesel S."/>
            <person name="De Martino A."/>
            <person name="Detter J.C."/>
            <person name="Durkin C."/>
            <person name="Falciatore A."/>
            <person name="Fournet J."/>
            <person name="Haruta M."/>
            <person name="Huysman M.J."/>
            <person name="Jenkins B.D."/>
            <person name="Jiroutova K."/>
            <person name="Jorgensen R.E."/>
            <person name="Joubert Y."/>
            <person name="Kaplan A."/>
            <person name="Kroger N."/>
            <person name="Kroth P.G."/>
            <person name="La Roche J."/>
            <person name="Lindquist E."/>
            <person name="Lommer M."/>
            <person name="Martin-Jezequel V."/>
            <person name="Lopez P.J."/>
            <person name="Lucas S."/>
            <person name="Mangogna M."/>
            <person name="McGinnis K."/>
            <person name="Medlin L.K."/>
            <person name="Montsant A."/>
            <person name="Oudot-Le Secq M.P."/>
            <person name="Napoli C."/>
            <person name="Obornik M."/>
            <person name="Parker M.S."/>
            <person name="Petit J.L."/>
            <person name="Porcel B.M."/>
            <person name="Poulsen N."/>
            <person name="Robison M."/>
            <person name="Rychlewski L."/>
            <person name="Rynearson T.A."/>
            <person name="Schmutz J."/>
            <person name="Shapiro H."/>
            <person name="Siaut M."/>
            <person name="Stanley M."/>
            <person name="Sussman M.R."/>
            <person name="Taylor A.R."/>
            <person name="Vardi A."/>
            <person name="von Dassow P."/>
            <person name="Vyverman W."/>
            <person name="Willis A."/>
            <person name="Wyrwicz L.S."/>
            <person name="Rokhsar D.S."/>
            <person name="Weissenbach J."/>
            <person name="Armbrust E.V."/>
            <person name="Green B.R."/>
            <person name="Van de Peer Y."/>
            <person name="Grigoriev I.V."/>
        </authorList>
    </citation>
    <scope>NUCLEOTIDE SEQUENCE [LARGE SCALE GENOMIC DNA]</scope>
    <source>
        <strain evidence="2 3">CCAP 1055/1</strain>
    </source>
</reference>
<evidence type="ECO:0000313" key="2">
    <source>
        <dbReference type="EMBL" id="EEC44266.1"/>
    </source>
</evidence>
<dbReference type="Proteomes" id="UP000000759">
    <property type="component" value="Chromosome 22"/>
</dbReference>
<dbReference type="RefSeq" id="XP_002184088.1">
    <property type="nucleotide sequence ID" value="XM_002184052.1"/>
</dbReference>
<dbReference type="AlphaFoldDB" id="B7GAJ8"/>